<dbReference type="RefSeq" id="WP_152716416.1">
    <property type="nucleotide sequence ID" value="NZ_VOSJ01000259.1"/>
</dbReference>
<dbReference type="AlphaFoldDB" id="A0A5N7MSR6"/>
<evidence type="ECO:0000313" key="2">
    <source>
        <dbReference type="Proteomes" id="UP000403266"/>
    </source>
</evidence>
<name>A0A5N7MSR6_9HYPH</name>
<accession>A0A5N7MSR6</accession>
<dbReference type="Proteomes" id="UP000403266">
    <property type="component" value="Unassembled WGS sequence"/>
</dbReference>
<reference evidence="1 2" key="1">
    <citation type="journal article" date="2019" name="Syst. Appl. Microbiol.">
        <title>Microvirga tunisiensis sp. nov., a root nodule symbiotic bacterium isolated from Lupinus micranthus and L. luteus grown in Northern Tunisia.</title>
        <authorList>
            <person name="Msaddak A."/>
            <person name="Rejili M."/>
            <person name="Duran D."/>
            <person name="Mars M."/>
            <person name="Palacios J.M."/>
            <person name="Ruiz-Argueso T."/>
            <person name="Rey L."/>
            <person name="Imperial J."/>
        </authorList>
    </citation>
    <scope>NUCLEOTIDE SEQUENCE [LARGE SCALE GENOMIC DNA]</scope>
    <source>
        <strain evidence="1 2">Lmie10</strain>
    </source>
</reference>
<evidence type="ECO:0000313" key="1">
    <source>
        <dbReference type="EMBL" id="MPR29519.1"/>
    </source>
</evidence>
<keyword evidence="2" id="KW-1185">Reference proteome</keyword>
<organism evidence="1 2">
    <name type="scientific">Microvirga tunisiensis</name>
    <dbReference type="NCBI Taxonomy" id="2108360"/>
    <lineage>
        <taxon>Bacteria</taxon>
        <taxon>Pseudomonadati</taxon>
        <taxon>Pseudomonadota</taxon>
        <taxon>Alphaproteobacteria</taxon>
        <taxon>Hyphomicrobiales</taxon>
        <taxon>Methylobacteriaceae</taxon>
        <taxon>Microvirga</taxon>
    </lineage>
</organism>
<sequence length="133" mass="14871">MPDVHPARDAGDKFLIMAKLRWSDAIWGPNGETLYQGRHHHFGGSPLADRRRLYSAMKKVFETQCLANTACAMIEVFAIADQAGEADSVIPTYDEFIVTLRESDYHAAAVLESYRWTWFLGPAGEFAPHVSLA</sequence>
<protein>
    <submittedName>
        <fullName evidence="1">Uncharacterized protein</fullName>
    </submittedName>
</protein>
<proteinExistence type="predicted"/>
<gene>
    <name evidence="1" type="ORF">FS320_31630</name>
</gene>
<dbReference type="EMBL" id="VOSK01000239">
    <property type="protein sequence ID" value="MPR29519.1"/>
    <property type="molecule type" value="Genomic_DNA"/>
</dbReference>
<comment type="caution">
    <text evidence="1">The sequence shown here is derived from an EMBL/GenBank/DDBJ whole genome shotgun (WGS) entry which is preliminary data.</text>
</comment>